<dbReference type="AlphaFoldDB" id="A0A2K4WCE6"/>
<sequence>MKTSFEREGIKLDIQAHPYGFCERNNESVDIIRGLDCDWINYLYAAPHTFFYDDGVGDIASMLRYIVNPPGVTATVHQHLGIGQGEVNREALFSTLRDIKFDGIATVAVFAWEERADESSRFMLERVKSELLR</sequence>
<feature type="domain" description="Xylose isomerase-like TIM barrel" evidence="1">
    <location>
        <begin position="5"/>
        <end position="124"/>
    </location>
</feature>
<reference evidence="2 3" key="1">
    <citation type="submission" date="2017-11" db="EMBL/GenBank/DDBJ databases">
        <authorList>
            <person name="Han C.G."/>
        </authorList>
    </citation>
    <scope>NUCLEOTIDE SEQUENCE [LARGE SCALE GENOMIC DNA]</scope>
    <source>
        <strain evidence="2">CFBP6411</strain>
    </source>
</reference>
<name>A0A2K4WCE6_9PSED</name>
<accession>A0A2K4WCE6</accession>
<dbReference type="Pfam" id="PF01261">
    <property type="entry name" value="AP_endonuc_2"/>
    <property type="match status" value="1"/>
</dbReference>
<proteinExistence type="predicted"/>
<dbReference type="InterPro" id="IPR013022">
    <property type="entry name" value="Xyl_isomerase-like_TIM-brl"/>
</dbReference>
<gene>
    <name evidence="2" type="primary">iolH</name>
    <name evidence="2" type="ORF">CFBP6411_02192</name>
</gene>
<dbReference type="InterPro" id="IPR036237">
    <property type="entry name" value="Xyl_isomerase-like_sf"/>
</dbReference>
<evidence type="ECO:0000259" key="1">
    <source>
        <dbReference type="Pfam" id="PF01261"/>
    </source>
</evidence>
<dbReference type="Gene3D" id="3.20.20.150">
    <property type="entry name" value="Divalent-metal-dependent TIM barrel enzymes"/>
    <property type="match status" value="1"/>
</dbReference>
<evidence type="ECO:0000313" key="2">
    <source>
        <dbReference type="EMBL" id="SOS33552.1"/>
    </source>
</evidence>
<organism evidence="2 3">
    <name type="scientific">Pseudomonas syringae group genomosp. 3</name>
    <dbReference type="NCBI Taxonomy" id="251701"/>
    <lineage>
        <taxon>Bacteria</taxon>
        <taxon>Pseudomonadati</taxon>
        <taxon>Pseudomonadota</taxon>
        <taxon>Gammaproteobacteria</taxon>
        <taxon>Pseudomonadales</taxon>
        <taxon>Pseudomonadaceae</taxon>
        <taxon>Pseudomonas</taxon>
    </lineage>
</organism>
<protein>
    <submittedName>
        <fullName evidence="2">Protein IolH</fullName>
    </submittedName>
</protein>
<dbReference type="SUPFAM" id="SSF51658">
    <property type="entry name" value="Xylose isomerase-like"/>
    <property type="match status" value="1"/>
</dbReference>
<dbReference type="Proteomes" id="UP000238093">
    <property type="component" value="Chromosome I"/>
</dbReference>
<evidence type="ECO:0000313" key="3">
    <source>
        <dbReference type="Proteomes" id="UP000238093"/>
    </source>
</evidence>
<dbReference type="EMBL" id="LT963408">
    <property type="protein sequence ID" value="SOS33552.1"/>
    <property type="molecule type" value="Genomic_DNA"/>
</dbReference>